<sequence length="64" mass="6907">MLDAALTALVRHERAVMGREERPARRVVETVGGVPALDRGVAAVLADAGLAREPRGMVLRPSYR</sequence>
<keyword evidence="2" id="KW-1185">Reference proteome</keyword>
<dbReference type="EMBL" id="CP014228">
    <property type="protein sequence ID" value="AMD86904.1"/>
    <property type="molecule type" value="Genomic_DNA"/>
</dbReference>
<dbReference type="KEGG" id="ard:AXF14_03950"/>
<name>A0A0X8JDJ7_ACTRD</name>
<gene>
    <name evidence="1" type="ORF">AXF14_03950</name>
</gene>
<evidence type="ECO:0000313" key="1">
    <source>
        <dbReference type="EMBL" id="AMD86904.1"/>
    </source>
</evidence>
<organism evidence="1 2">
    <name type="scientific">Actinomyces radicidentis</name>
    <dbReference type="NCBI Taxonomy" id="111015"/>
    <lineage>
        <taxon>Bacteria</taxon>
        <taxon>Bacillati</taxon>
        <taxon>Actinomycetota</taxon>
        <taxon>Actinomycetes</taxon>
        <taxon>Actinomycetales</taxon>
        <taxon>Actinomycetaceae</taxon>
        <taxon>Actinomyces</taxon>
    </lineage>
</organism>
<dbReference type="RefSeq" id="WP_067941019.1">
    <property type="nucleotide sequence ID" value="NZ_CP014228.1"/>
</dbReference>
<accession>A0A0X8JDJ7</accession>
<dbReference type="Proteomes" id="UP000065220">
    <property type="component" value="Chromosome"/>
</dbReference>
<evidence type="ECO:0000313" key="2">
    <source>
        <dbReference type="Proteomes" id="UP000065220"/>
    </source>
</evidence>
<dbReference type="AlphaFoldDB" id="A0A0X8JDJ7"/>
<proteinExistence type="predicted"/>
<protein>
    <submittedName>
        <fullName evidence="1">Uncharacterized protein</fullName>
    </submittedName>
</protein>
<reference evidence="2" key="1">
    <citation type="submission" date="2016-02" db="EMBL/GenBank/DDBJ databases">
        <authorList>
            <person name="Holder M.E."/>
            <person name="Ajami N.J."/>
            <person name="Petrosino J.F."/>
        </authorList>
    </citation>
    <scope>NUCLEOTIDE SEQUENCE [LARGE SCALE GENOMIC DNA]</scope>
    <source>
        <strain evidence="2">CCUG 36733</strain>
    </source>
</reference>